<dbReference type="PANTHER" id="PTHR11695:SF294">
    <property type="entry name" value="RETICULON-4-INTERACTING PROTEIN 1, MITOCHONDRIAL"/>
    <property type="match status" value="1"/>
</dbReference>
<keyword evidence="1 3" id="KW-0560">Oxidoreductase</keyword>
<dbReference type="RefSeq" id="WP_205738066.1">
    <property type="nucleotide sequence ID" value="NZ_CP018632.1"/>
</dbReference>
<dbReference type="GO" id="GO:0008270">
    <property type="term" value="F:zinc ion binding"/>
    <property type="evidence" value="ECO:0007669"/>
    <property type="project" value="InterPro"/>
</dbReference>
<dbReference type="InterPro" id="IPR013154">
    <property type="entry name" value="ADH-like_N"/>
</dbReference>
<dbReference type="PANTHER" id="PTHR11695">
    <property type="entry name" value="ALCOHOL DEHYDROGENASE RELATED"/>
    <property type="match status" value="1"/>
</dbReference>
<keyword evidence="4" id="KW-1185">Reference proteome</keyword>
<evidence type="ECO:0000256" key="1">
    <source>
        <dbReference type="ARBA" id="ARBA00023002"/>
    </source>
</evidence>
<dbReference type="SUPFAM" id="SSF50129">
    <property type="entry name" value="GroES-like"/>
    <property type="match status" value="1"/>
</dbReference>
<dbReference type="EC" id="1.6.5.5" evidence="3"/>
<dbReference type="InterPro" id="IPR036291">
    <property type="entry name" value="NAD(P)-bd_dom_sf"/>
</dbReference>
<reference evidence="3 4" key="1">
    <citation type="submission" date="2016-12" db="EMBL/GenBank/DDBJ databases">
        <authorList>
            <person name="Song W.-J."/>
            <person name="Kurnit D.M."/>
        </authorList>
    </citation>
    <scope>NUCLEOTIDE SEQUENCE [LARGE SCALE GENOMIC DNA]</scope>
    <source>
        <strain evidence="3 4">IMCC3135</strain>
    </source>
</reference>
<feature type="domain" description="Enoyl reductase (ER)" evidence="2">
    <location>
        <begin position="32"/>
        <end position="343"/>
    </location>
</feature>
<dbReference type="GO" id="GO:0003960">
    <property type="term" value="F:quinone reductase (NADPH) activity"/>
    <property type="evidence" value="ECO:0007669"/>
    <property type="project" value="UniProtKB-EC"/>
</dbReference>
<dbReference type="Pfam" id="PF13602">
    <property type="entry name" value="ADH_zinc_N_2"/>
    <property type="match status" value="1"/>
</dbReference>
<dbReference type="Pfam" id="PF08240">
    <property type="entry name" value="ADH_N"/>
    <property type="match status" value="1"/>
</dbReference>
<organism evidence="3 4">
    <name type="scientific">Granulosicoccus antarcticus IMCC3135</name>
    <dbReference type="NCBI Taxonomy" id="1192854"/>
    <lineage>
        <taxon>Bacteria</taxon>
        <taxon>Pseudomonadati</taxon>
        <taxon>Pseudomonadota</taxon>
        <taxon>Gammaproteobacteria</taxon>
        <taxon>Chromatiales</taxon>
        <taxon>Granulosicoccaceae</taxon>
        <taxon>Granulosicoccus</taxon>
    </lineage>
</organism>
<name>A0A2Z2NZL8_9GAMM</name>
<sequence length="351" mass="37023">MQKTAAAPNQSTRQSKTHDHLTMQAIVQHRYGSSEVLEHTTIDRPTFGDKEVLIEVHSAGLDRGTWHLMTGTPYLIRILGFGFSKPKQATPGLDVAGRVAAIGKSVSRLAVGDEVFGIANGSFAEYATASEDTLAIKPADLSFEAAAAATVSGVTALEALSDIGQLKAGERVLIVGASGGVGTFAVQLAKAMGAEVTGVASASKSNLVLSLGADHIVDYSTDYLEDPTHQYDLIIDIGGRNKVSSLRKLLTLTGTLVFVGGEGGNRITGGIGRQIGTSLMSIFYKQRLTMFVSSVSLKNITRLREFIESGAVTPTVGKCFNLNEAQTAMREMEAGMTCGKSVIVIQPSTIT</sequence>
<dbReference type="SUPFAM" id="SSF51735">
    <property type="entry name" value="NAD(P)-binding Rossmann-fold domains"/>
    <property type="match status" value="1"/>
</dbReference>
<dbReference type="InterPro" id="IPR002364">
    <property type="entry name" value="Quin_OxRdtase/zeta-crystal_CS"/>
</dbReference>
<dbReference type="InterPro" id="IPR020843">
    <property type="entry name" value="ER"/>
</dbReference>
<evidence type="ECO:0000313" key="3">
    <source>
        <dbReference type="EMBL" id="ASJ73257.1"/>
    </source>
</evidence>
<dbReference type="CDD" id="cd08267">
    <property type="entry name" value="MDR1"/>
    <property type="match status" value="1"/>
</dbReference>
<proteinExistence type="predicted"/>
<dbReference type="Proteomes" id="UP000250079">
    <property type="component" value="Chromosome"/>
</dbReference>
<dbReference type="Gene3D" id="3.90.180.10">
    <property type="entry name" value="Medium-chain alcohol dehydrogenases, catalytic domain"/>
    <property type="match status" value="1"/>
</dbReference>
<dbReference type="AlphaFoldDB" id="A0A2Z2NZL8"/>
<dbReference type="InterPro" id="IPR011032">
    <property type="entry name" value="GroES-like_sf"/>
</dbReference>
<evidence type="ECO:0000313" key="4">
    <source>
        <dbReference type="Proteomes" id="UP000250079"/>
    </source>
</evidence>
<evidence type="ECO:0000259" key="2">
    <source>
        <dbReference type="SMART" id="SM00829"/>
    </source>
</evidence>
<dbReference type="EMBL" id="CP018632">
    <property type="protein sequence ID" value="ASJ73257.1"/>
    <property type="molecule type" value="Genomic_DNA"/>
</dbReference>
<accession>A0A2Z2NZL8</accession>
<dbReference type="InterPro" id="IPR050700">
    <property type="entry name" value="YIM1/Zinc_Alcohol_DH_Fams"/>
</dbReference>
<gene>
    <name evidence="3" type="primary">qorA</name>
    <name evidence="3" type="ORF">IMCC3135_15875</name>
</gene>
<dbReference type="PROSITE" id="PS01162">
    <property type="entry name" value="QOR_ZETA_CRYSTAL"/>
    <property type="match status" value="1"/>
</dbReference>
<dbReference type="SMART" id="SM00829">
    <property type="entry name" value="PKS_ER"/>
    <property type="match status" value="1"/>
</dbReference>
<dbReference type="Gene3D" id="3.40.50.720">
    <property type="entry name" value="NAD(P)-binding Rossmann-like Domain"/>
    <property type="match status" value="1"/>
</dbReference>
<protein>
    <submittedName>
        <fullName evidence="3">Quinone oxidoreductase 1</fullName>
        <ecNumber evidence="3">1.6.5.5</ecNumber>
    </submittedName>
</protein>
<dbReference type="KEGG" id="gai:IMCC3135_15875"/>